<feature type="region of interest" description="Disordered" evidence="1">
    <location>
        <begin position="31"/>
        <end position="67"/>
    </location>
</feature>
<organism evidence="2">
    <name type="scientific">Rhododendron williamsianum</name>
    <dbReference type="NCBI Taxonomy" id="262921"/>
    <lineage>
        <taxon>Eukaryota</taxon>
        <taxon>Viridiplantae</taxon>
        <taxon>Streptophyta</taxon>
        <taxon>Embryophyta</taxon>
        <taxon>Tracheophyta</taxon>
        <taxon>Spermatophyta</taxon>
        <taxon>Magnoliopsida</taxon>
        <taxon>eudicotyledons</taxon>
        <taxon>Gunneridae</taxon>
        <taxon>Pentapetalae</taxon>
        <taxon>asterids</taxon>
        <taxon>Ericales</taxon>
        <taxon>Ericaceae</taxon>
        <taxon>Ericoideae</taxon>
        <taxon>Rhodoreae</taxon>
        <taxon>Rhododendron</taxon>
    </lineage>
</organism>
<proteinExistence type="predicted"/>
<protein>
    <submittedName>
        <fullName evidence="2">Uncharacterized protein</fullName>
    </submittedName>
</protein>
<feature type="non-terminal residue" evidence="2">
    <location>
        <position position="1"/>
    </location>
</feature>
<evidence type="ECO:0000313" key="2">
    <source>
        <dbReference type="EMBL" id="KAE9446051.1"/>
    </source>
</evidence>
<dbReference type="AlphaFoldDB" id="A0A6A4KRU7"/>
<reference evidence="2" key="1">
    <citation type="journal article" date="2019" name="Genome Biol. Evol.">
        <title>The Rhododendron genome and chromosomal organization provide insight into shared whole-genome duplications across the heath family (Ericaceae).</title>
        <authorList>
            <person name="Soza V.L."/>
            <person name="Lindsley D."/>
            <person name="Waalkes A."/>
            <person name="Ramage E."/>
            <person name="Patwardhan R.P."/>
            <person name="Burton J.N."/>
            <person name="Adey A."/>
            <person name="Kumar A."/>
            <person name="Qiu R."/>
            <person name="Shendure J."/>
            <person name="Hall B."/>
        </authorList>
    </citation>
    <scope>NUCLEOTIDE SEQUENCE</scope>
    <source>
        <strain evidence="2">RSF 1966-606</strain>
    </source>
</reference>
<comment type="caution">
    <text evidence="2">The sequence shown here is derived from an EMBL/GenBank/DDBJ whole genome shotgun (WGS) entry which is preliminary data.</text>
</comment>
<evidence type="ECO:0000256" key="1">
    <source>
        <dbReference type="SAM" id="MobiDB-lite"/>
    </source>
</evidence>
<feature type="compositionally biased region" description="Basic and acidic residues" evidence="1">
    <location>
        <begin position="31"/>
        <end position="58"/>
    </location>
</feature>
<gene>
    <name evidence="2" type="ORF">C3L33_22078</name>
</gene>
<name>A0A6A4KRU7_9ERIC</name>
<dbReference type="OrthoDB" id="1729117at2759"/>
<dbReference type="EMBL" id="QEFC01003985">
    <property type="protein sequence ID" value="KAE9446051.1"/>
    <property type="molecule type" value="Genomic_DNA"/>
</dbReference>
<sequence length="123" mass="13619">MRLRSSVQCATVAVNSKHAQKGCGLSFRYKNSGDDSRSDVHEFGEAERGRSVAEGSEREEAELPAERCEAEAKAKNMEEEISRLHKSLEERNGQVQASASTAEKGLFAFVDLVELCVYSDFPF</sequence>
<accession>A0A6A4KRU7</accession>